<evidence type="ECO:0000256" key="1">
    <source>
        <dbReference type="SAM" id="SignalP"/>
    </source>
</evidence>
<dbReference type="OrthoDB" id="248327at2"/>
<name>A0A5C5Y9V4_9PLAN</name>
<protein>
    <submittedName>
        <fullName evidence="2">Uncharacterized protein</fullName>
    </submittedName>
</protein>
<evidence type="ECO:0000313" key="3">
    <source>
        <dbReference type="Proteomes" id="UP000317238"/>
    </source>
</evidence>
<dbReference type="Proteomes" id="UP000317238">
    <property type="component" value="Unassembled WGS sequence"/>
</dbReference>
<keyword evidence="1" id="KW-0732">Signal</keyword>
<gene>
    <name evidence="2" type="ORF">Pan14r_40350</name>
</gene>
<dbReference type="RefSeq" id="WP_145294780.1">
    <property type="nucleotide sequence ID" value="NZ_CP036319.1"/>
</dbReference>
<feature type="chain" id="PRO_5022668602" evidence="1">
    <location>
        <begin position="22"/>
        <end position="379"/>
    </location>
</feature>
<accession>A0A5C5Y9V4</accession>
<keyword evidence="3" id="KW-1185">Reference proteome</keyword>
<dbReference type="EMBL" id="SJPL01000001">
    <property type="protein sequence ID" value="TWT71719.1"/>
    <property type="molecule type" value="Genomic_DNA"/>
</dbReference>
<reference evidence="2 3" key="1">
    <citation type="submission" date="2019-02" db="EMBL/GenBank/DDBJ databases">
        <title>Deep-cultivation of Planctomycetes and their phenomic and genomic characterization uncovers novel biology.</title>
        <authorList>
            <person name="Wiegand S."/>
            <person name="Jogler M."/>
            <person name="Boedeker C."/>
            <person name="Pinto D."/>
            <person name="Vollmers J."/>
            <person name="Rivas-Marin E."/>
            <person name="Kohn T."/>
            <person name="Peeters S.H."/>
            <person name="Heuer A."/>
            <person name="Rast P."/>
            <person name="Oberbeckmann S."/>
            <person name="Bunk B."/>
            <person name="Jeske O."/>
            <person name="Meyerdierks A."/>
            <person name="Storesund J.E."/>
            <person name="Kallscheuer N."/>
            <person name="Luecker S."/>
            <person name="Lage O.M."/>
            <person name="Pohl T."/>
            <person name="Merkel B.J."/>
            <person name="Hornburger P."/>
            <person name="Mueller R.-W."/>
            <person name="Bruemmer F."/>
            <person name="Labrenz M."/>
            <person name="Spormann A.M."/>
            <person name="Op Den Camp H."/>
            <person name="Overmann J."/>
            <person name="Amann R."/>
            <person name="Jetten M.S.M."/>
            <person name="Mascher T."/>
            <person name="Medema M.H."/>
            <person name="Devos D.P."/>
            <person name="Kaster A.-K."/>
            <person name="Ovreas L."/>
            <person name="Rohde M."/>
            <person name="Galperin M.Y."/>
            <person name="Jogler C."/>
        </authorList>
    </citation>
    <scope>NUCLEOTIDE SEQUENCE [LARGE SCALE GENOMIC DNA]</scope>
    <source>
        <strain evidence="2 3">Pan14r</strain>
    </source>
</reference>
<evidence type="ECO:0000313" key="2">
    <source>
        <dbReference type="EMBL" id="TWT71719.1"/>
    </source>
</evidence>
<dbReference type="AlphaFoldDB" id="A0A5C5Y9V4"/>
<sequence length="379" mass="42594" precursor="true">MNRPTGSMMILLIATAMPAVAEPPKFLSRMFNKSAKPIETAANGRALAVEDGPWMILAHTFVGPNSQEKAERLAGELSGSMNLPTFVYKEKFDFTDGPKAKPHETRRVRYANPYEYEAYAVLVGEYDDLEHPNAEKHLRQIKSATPAIFNDQQVMAEETNLMNPVTAIKAVHQKLLESRDDEAGPMSTAFMTRNPMLPPEYFQSPRVDSFVESLNKDMPHSLLQCDAKYTVVVRTFQGFGLIANGKFEQNFTPSPERLDKCAIDAGKMVTELRKQGVQAYQFHDRDKSIVTIGGFDNLGRELPDGTFEYAREIRQVMDKYRAFNVSEDVNRQLAQSGKLKQNNQTAANHVANIPFDVQPVPIAVPKPSKRSLYSRAFSR</sequence>
<organism evidence="2 3">
    <name type="scientific">Crateriforma conspicua</name>
    <dbReference type="NCBI Taxonomy" id="2527996"/>
    <lineage>
        <taxon>Bacteria</taxon>
        <taxon>Pseudomonadati</taxon>
        <taxon>Planctomycetota</taxon>
        <taxon>Planctomycetia</taxon>
        <taxon>Planctomycetales</taxon>
        <taxon>Planctomycetaceae</taxon>
        <taxon>Crateriforma</taxon>
    </lineage>
</organism>
<proteinExistence type="predicted"/>
<feature type="signal peptide" evidence="1">
    <location>
        <begin position="1"/>
        <end position="21"/>
    </location>
</feature>
<comment type="caution">
    <text evidence="2">The sequence shown here is derived from an EMBL/GenBank/DDBJ whole genome shotgun (WGS) entry which is preliminary data.</text>
</comment>